<keyword evidence="2" id="KW-1185">Reference proteome</keyword>
<dbReference type="Proteomes" id="UP001056120">
    <property type="component" value="Linkage Group LG27"/>
</dbReference>
<evidence type="ECO:0000313" key="1">
    <source>
        <dbReference type="EMBL" id="KAI3688191.1"/>
    </source>
</evidence>
<protein>
    <submittedName>
        <fullName evidence="1">Uncharacterized protein</fullName>
    </submittedName>
</protein>
<name>A0ACB8YRU9_9ASTR</name>
<evidence type="ECO:0000313" key="2">
    <source>
        <dbReference type="Proteomes" id="UP001056120"/>
    </source>
</evidence>
<comment type="caution">
    <text evidence="1">The sequence shown here is derived from an EMBL/GenBank/DDBJ whole genome shotgun (WGS) entry which is preliminary data.</text>
</comment>
<reference evidence="1 2" key="2">
    <citation type="journal article" date="2022" name="Mol. Ecol. Resour.">
        <title>The genomes of chicory, endive, great burdock and yacon provide insights into Asteraceae paleo-polyploidization history and plant inulin production.</title>
        <authorList>
            <person name="Fan W."/>
            <person name="Wang S."/>
            <person name="Wang H."/>
            <person name="Wang A."/>
            <person name="Jiang F."/>
            <person name="Liu H."/>
            <person name="Zhao H."/>
            <person name="Xu D."/>
            <person name="Zhang Y."/>
        </authorList>
    </citation>
    <scope>NUCLEOTIDE SEQUENCE [LARGE SCALE GENOMIC DNA]</scope>
    <source>
        <strain evidence="2">cv. Yunnan</strain>
        <tissue evidence="1">Leaves</tissue>
    </source>
</reference>
<reference evidence="2" key="1">
    <citation type="journal article" date="2022" name="Mol. Ecol. Resour.">
        <title>The genomes of chicory, endive, great burdock and yacon provide insights into Asteraceae palaeo-polyploidization history and plant inulin production.</title>
        <authorList>
            <person name="Fan W."/>
            <person name="Wang S."/>
            <person name="Wang H."/>
            <person name="Wang A."/>
            <person name="Jiang F."/>
            <person name="Liu H."/>
            <person name="Zhao H."/>
            <person name="Xu D."/>
            <person name="Zhang Y."/>
        </authorList>
    </citation>
    <scope>NUCLEOTIDE SEQUENCE [LARGE SCALE GENOMIC DNA]</scope>
    <source>
        <strain evidence="2">cv. Yunnan</strain>
    </source>
</reference>
<sequence>MASFPMSSVANLNFRQDLMTLNRGGSGGGMSLPGMFGGEMLETNLDTNCAKPRLPIWLENPSNSSFMRSSSSNNNNNNNNGRIQFNSLYNNYTTSTTTTPPPPAHMSASALLQKAAQMGSTRSSTDVVDTNRFGVMSTSLPSFDSSNHDRNMCMISFGLVCSSGCTAFHAVCTVQSVTYSL</sequence>
<dbReference type="EMBL" id="CM042044">
    <property type="protein sequence ID" value="KAI3688191.1"/>
    <property type="molecule type" value="Genomic_DNA"/>
</dbReference>
<proteinExistence type="predicted"/>
<organism evidence="1 2">
    <name type="scientific">Smallanthus sonchifolius</name>
    <dbReference type="NCBI Taxonomy" id="185202"/>
    <lineage>
        <taxon>Eukaryota</taxon>
        <taxon>Viridiplantae</taxon>
        <taxon>Streptophyta</taxon>
        <taxon>Embryophyta</taxon>
        <taxon>Tracheophyta</taxon>
        <taxon>Spermatophyta</taxon>
        <taxon>Magnoliopsida</taxon>
        <taxon>eudicotyledons</taxon>
        <taxon>Gunneridae</taxon>
        <taxon>Pentapetalae</taxon>
        <taxon>asterids</taxon>
        <taxon>campanulids</taxon>
        <taxon>Asterales</taxon>
        <taxon>Asteraceae</taxon>
        <taxon>Asteroideae</taxon>
        <taxon>Heliantheae alliance</taxon>
        <taxon>Millerieae</taxon>
        <taxon>Smallanthus</taxon>
    </lineage>
</organism>
<accession>A0ACB8YRU9</accession>
<gene>
    <name evidence="1" type="ORF">L1987_81901</name>
</gene>